<evidence type="ECO:0000259" key="1">
    <source>
        <dbReference type="Pfam" id="PF11726"/>
    </source>
</evidence>
<feature type="domain" description="YagK/YfjJ C-terminal" evidence="1">
    <location>
        <begin position="57"/>
        <end position="231"/>
    </location>
</feature>
<gene>
    <name evidence="2" type="ORF">CCBH4851_00595</name>
</gene>
<protein>
    <recommendedName>
        <fullName evidence="1">YagK/YfjJ C-terminal domain-containing protein</fullName>
    </recommendedName>
</protein>
<name>A0A0P0AKK9_PSEAI</name>
<proteinExistence type="predicted"/>
<dbReference type="Pfam" id="PF11726">
    <property type="entry name" value="YagK_YfjJ_C"/>
    <property type="match status" value="1"/>
</dbReference>
<organism evidence="2">
    <name type="scientific">Pseudomonas aeruginosa</name>
    <dbReference type="NCBI Taxonomy" id="287"/>
    <lineage>
        <taxon>Bacteria</taxon>
        <taxon>Pseudomonadati</taxon>
        <taxon>Pseudomonadota</taxon>
        <taxon>Gammaproteobacteria</taxon>
        <taxon>Pseudomonadales</taxon>
        <taxon>Pseudomonadaceae</taxon>
        <taxon>Pseudomonas</taxon>
    </lineage>
</organism>
<evidence type="ECO:0000313" key="2">
    <source>
        <dbReference type="EMBL" id="ALI59295.1"/>
    </source>
</evidence>
<sequence>MPKNTATAQRYPLRHPDNNNLSLYYDDTYVGLPVMIEKGPFIREYLSDLKHTIDLALAEYPRVFAFRVDLRLPRGIELPDYAYTNQVISEFFESFTKKIRYDQERVRQRDGYARGCKVRYAWSREVPRGGRPHYHVLILLNRDAYYTIGRLRSARANMISRMGESWAGALGISVDQAGGLVNIPKNAEYRVDRYVRRGEEDELPVLFYRASYLCKVATKSYGNRQRGFDTSRG</sequence>
<dbReference type="EMBL" id="KT454971">
    <property type="protein sequence ID" value="ALI59295.1"/>
    <property type="molecule type" value="Genomic_DNA"/>
</dbReference>
<reference evidence="2" key="1">
    <citation type="submission" date="2015-08" db="EMBL/GenBank/DDBJ databases">
        <title>Pseudomonas aeruginosa strain CCBH4851 chromosome region.</title>
        <authorList>
            <person name="Silveira M.C."/>
            <person name="Carvalho-Assef A.P.D."/>
            <person name="Albano R.M."/>
        </authorList>
    </citation>
    <scope>NUCLEOTIDE SEQUENCE</scope>
    <source>
        <strain evidence="2">CCBH4851</strain>
    </source>
</reference>
<dbReference type="AlphaFoldDB" id="A0A0P0AKK9"/>
<dbReference type="InterPro" id="IPR057271">
    <property type="entry name" value="YagK_YfjJ_C"/>
</dbReference>
<accession>A0A0P0AKK9</accession>
<dbReference type="RefSeq" id="WP_019726433.1">
    <property type="nucleotide sequence ID" value="NZ_CBDDSE010000001.1"/>
</dbReference>
<dbReference type="PATRIC" id="fig|287.2965.peg.2385"/>